<evidence type="ECO:0000313" key="2">
    <source>
        <dbReference type="EMBL" id="QPG59404.1"/>
    </source>
</evidence>
<dbReference type="Proteomes" id="UP000316416">
    <property type="component" value="Chromosome"/>
</dbReference>
<dbReference type="Gene3D" id="2.40.128.640">
    <property type="match status" value="1"/>
</dbReference>
<dbReference type="RefSeq" id="WP_142871506.1">
    <property type="nucleotide sequence ID" value="NZ_CP045503.2"/>
</dbReference>
<evidence type="ECO:0000256" key="1">
    <source>
        <dbReference type="SAM" id="SignalP"/>
    </source>
</evidence>
<keyword evidence="3" id="KW-1185">Reference proteome</keyword>
<protein>
    <submittedName>
        <fullName evidence="2">Copper resistance protein NlpE</fullName>
    </submittedName>
</protein>
<accession>A0ABX6VBX7</accession>
<evidence type="ECO:0000313" key="3">
    <source>
        <dbReference type="Proteomes" id="UP000316416"/>
    </source>
</evidence>
<dbReference type="EMBL" id="CP045503">
    <property type="protein sequence ID" value="QPG59404.1"/>
    <property type="molecule type" value="Genomic_DNA"/>
</dbReference>
<keyword evidence="1" id="KW-0732">Signal</keyword>
<dbReference type="Pfam" id="PF04170">
    <property type="entry name" value="NlpE"/>
    <property type="match status" value="1"/>
</dbReference>
<dbReference type="PROSITE" id="PS51257">
    <property type="entry name" value="PROKAR_LIPOPROTEIN"/>
    <property type="match status" value="1"/>
</dbReference>
<sequence>MKFQLIAISLIAFSISACSKQDTTAEQTPAAKAEVARTLAQVEQLPVGDTSRTSLDWNGTYSGVIPCASCEGISTVLTLELDNSYVLETSYLGEAEPGQKTKVFAESGSFEWNKTGNTISLMGDASRQSPQQFQVGENQLFMLDNEGKRITGSLANNYRLAKQD</sequence>
<feature type="signal peptide" evidence="1">
    <location>
        <begin position="1"/>
        <end position="19"/>
    </location>
</feature>
<dbReference type="InterPro" id="IPR007298">
    <property type="entry name" value="Cu-R_lipoprotein_NlpE"/>
</dbReference>
<gene>
    <name evidence="2" type="ORF">FM038_019955</name>
</gene>
<proteinExistence type="predicted"/>
<organism evidence="2 3">
    <name type="scientific">Shewanella eurypsychrophilus</name>
    <dbReference type="NCBI Taxonomy" id="2593656"/>
    <lineage>
        <taxon>Bacteria</taxon>
        <taxon>Pseudomonadati</taxon>
        <taxon>Pseudomonadota</taxon>
        <taxon>Gammaproteobacteria</taxon>
        <taxon>Alteromonadales</taxon>
        <taxon>Shewanellaceae</taxon>
        <taxon>Shewanella</taxon>
    </lineage>
</organism>
<name>A0ABX6VBX7_9GAMM</name>
<reference evidence="2" key="1">
    <citation type="submission" date="2021-07" db="EMBL/GenBank/DDBJ databases">
        <title>Shewanella sp. YLB-07 whole genome sequence.</title>
        <authorList>
            <person name="Yu L."/>
        </authorList>
    </citation>
    <scope>NUCLEOTIDE SEQUENCE</scope>
    <source>
        <strain evidence="2">YLB-08</strain>
    </source>
</reference>
<feature type="chain" id="PRO_5046758849" evidence="1">
    <location>
        <begin position="20"/>
        <end position="164"/>
    </location>
</feature>